<feature type="transmembrane region" description="Helical" evidence="1">
    <location>
        <begin position="153"/>
        <end position="171"/>
    </location>
</feature>
<keyword evidence="1" id="KW-0472">Membrane</keyword>
<evidence type="ECO:0000256" key="1">
    <source>
        <dbReference type="SAM" id="Phobius"/>
    </source>
</evidence>
<organism evidence="2 3">
    <name type="scientific">Mycolicibacterium litorale</name>
    <dbReference type="NCBI Taxonomy" id="758802"/>
    <lineage>
        <taxon>Bacteria</taxon>
        <taxon>Bacillati</taxon>
        <taxon>Actinomycetota</taxon>
        <taxon>Actinomycetes</taxon>
        <taxon>Mycobacteriales</taxon>
        <taxon>Mycobacteriaceae</taxon>
        <taxon>Mycolicibacterium</taxon>
    </lineage>
</organism>
<name>A0AAD1IM10_9MYCO</name>
<sequence length="179" mass="18938">MRTALHWWPVVAVAGLFALGWLVGTGPTPLDARLLAVDAPDPLLVLVEAPVQVTVLGVAVAYALWRGRWRLAAVSALCPPVAVVSAQLLKRVFGRTRDGELAYPSGHITALVVIAGMVVLVAGGRLWAIVLATAAVVVGMVLVGITFHYFTDTVGALFLGSAYVAMAARLVERPRHRVT</sequence>
<keyword evidence="1" id="KW-0812">Transmembrane</keyword>
<dbReference type="InterPro" id="IPR036938">
    <property type="entry name" value="PAP2/HPO_sf"/>
</dbReference>
<dbReference type="AlphaFoldDB" id="A0AAD1IM10"/>
<dbReference type="Proteomes" id="UP000466607">
    <property type="component" value="Chromosome"/>
</dbReference>
<evidence type="ECO:0000313" key="3">
    <source>
        <dbReference type="Proteomes" id="UP000466607"/>
    </source>
</evidence>
<proteinExistence type="predicted"/>
<feature type="transmembrane region" description="Helical" evidence="1">
    <location>
        <begin position="126"/>
        <end position="147"/>
    </location>
</feature>
<reference evidence="2 3" key="1">
    <citation type="journal article" date="2019" name="Emerg. Microbes Infect.">
        <title>Comprehensive subspecies identification of 175 nontuberculous mycobacteria species based on 7547 genomic profiles.</title>
        <authorList>
            <person name="Matsumoto Y."/>
            <person name="Kinjo T."/>
            <person name="Motooka D."/>
            <person name="Nabeya D."/>
            <person name="Jung N."/>
            <person name="Uechi K."/>
            <person name="Horii T."/>
            <person name="Iida T."/>
            <person name="Fujita J."/>
            <person name="Nakamura S."/>
        </authorList>
    </citation>
    <scope>NUCLEOTIDE SEQUENCE [LARGE SCALE GENOMIC DNA]</scope>
    <source>
        <strain evidence="2 3">JCM 17423</strain>
    </source>
</reference>
<dbReference type="EMBL" id="AP022586">
    <property type="protein sequence ID" value="BBY17949.1"/>
    <property type="molecule type" value="Genomic_DNA"/>
</dbReference>
<feature type="transmembrane region" description="Helical" evidence="1">
    <location>
        <begin position="7"/>
        <end position="23"/>
    </location>
</feature>
<feature type="transmembrane region" description="Helical" evidence="1">
    <location>
        <begin position="101"/>
        <end position="121"/>
    </location>
</feature>
<accession>A0AAD1IM10</accession>
<dbReference type="Gene3D" id="1.20.144.10">
    <property type="entry name" value="Phosphatidic acid phosphatase type 2/haloperoxidase"/>
    <property type="match status" value="1"/>
</dbReference>
<gene>
    <name evidence="2" type="ORF">MLIT_35410</name>
</gene>
<dbReference type="SUPFAM" id="SSF48317">
    <property type="entry name" value="Acid phosphatase/Vanadium-dependent haloperoxidase"/>
    <property type="match status" value="1"/>
</dbReference>
<keyword evidence="3" id="KW-1185">Reference proteome</keyword>
<evidence type="ECO:0008006" key="4">
    <source>
        <dbReference type="Google" id="ProtNLM"/>
    </source>
</evidence>
<feature type="transmembrane region" description="Helical" evidence="1">
    <location>
        <begin position="43"/>
        <end position="64"/>
    </location>
</feature>
<dbReference type="RefSeq" id="WP_134054979.1">
    <property type="nucleotide sequence ID" value="NZ_AP022586.1"/>
</dbReference>
<feature type="transmembrane region" description="Helical" evidence="1">
    <location>
        <begin position="71"/>
        <end position="89"/>
    </location>
</feature>
<keyword evidence="1" id="KW-1133">Transmembrane helix</keyword>
<protein>
    <recommendedName>
        <fullName evidence="4">PAP2 superfamily protein</fullName>
    </recommendedName>
</protein>
<evidence type="ECO:0000313" key="2">
    <source>
        <dbReference type="EMBL" id="BBY17949.1"/>
    </source>
</evidence>